<dbReference type="GO" id="GO:0005524">
    <property type="term" value="F:ATP binding"/>
    <property type="evidence" value="ECO:0007669"/>
    <property type="project" value="UniProtKB-KW"/>
</dbReference>
<dbReference type="EMBL" id="JABCRI010000020">
    <property type="protein sequence ID" value="KAF8388602.1"/>
    <property type="molecule type" value="Genomic_DNA"/>
</dbReference>
<evidence type="ECO:0000256" key="1">
    <source>
        <dbReference type="SAM" id="Coils"/>
    </source>
</evidence>
<dbReference type="Gene3D" id="1.10.8.430">
    <property type="entry name" value="Helical domain of apoptotic protease-activating factors"/>
    <property type="match status" value="1"/>
</dbReference>
<evidence type="ECO:0000256" key="2">
    <source>
        <dbReference type="SAM" id="MobiDB-lite"/>
    </source>
</evidence>
<dbReference type="InterPro" id="IPR027417">
    <property type="entry name" value="P-loop_NTPase"/>
</dbReference>
<dbReference type="AlphaFoldDB" id="A0A834YH49"/>
<sequence length="223" mass="24579">MGEYLVAPIGRQLGYLMYCNSNVENLRNQVEKLKGGLQGLIDEAKRNGEDIRADVQNWLDEITAEVERLNDNVAVNKRCYPNWSCHRYRIRGVGKTTLVKQVGKGAKEDKLFGQVVMAVVTQIPNIKNIQEQIADMLGLKFSETTDSGRAAGLRGTCVNTPNLNVVAREVAGKCGGLPIALVTVGRALGDKDIEEWKKAAQKLKESKPTNEQDADLITRCSHA</sequence>
<reference evidence="3 4" key="1">
    <citation type="submission" date="2020-04" db="EMBL/GenBank/DDBJ databases">
        <title>Plant Genome Project.</title>
        <authorList>
            <person name="Zhang R.-G."/>
        </authorList>
    </citation>
    <scope>NUCLEOTIDE SEQUENCE [LARGE SCALE GENOMIC DNA]</scope>
    <source>
        <strain evidence="3">YNK0</strain>
        <tissue evidence="3">Leaf</tissue>
    </source>
</reference>
<keyword evidence="4" id="KW-1185">Reference proteome</keyword>
<protein>
    <recommendedName>
        <fullName evidence="5">Disease resistance protein</fullName>
    </recommendedName>
</protein>
<dbReference type="GO" id="GO:0043531">
    <property type="term" value="F:ADP binding"/>
    <property type="evidence" value="ECO:0007669"/>
    <property type="project" value="InterPro"/>
</dbReference>
<dbReference type="Gene3D" id="3.40.50.300">
    <property type="entry name" value="P-loop containing nucleotide triphosphate hydrolases"/>
    <property type="match status" value="1"/>
</dbReference>
<dbReference type="InterPro" id="IPR042197">
    <property type="entry name" value="Apaf_helical"/>
</dbReference>
<dbReference type="SUPFAM" id="SSF52540">
    <property type="entry name" value="P-loop containing nucleoside triphosphate hydrolases"/>
    <property type="match status" value="1"/>
</dbReference>
<gene>
    <name evidence="3" type="ORF">HHK36_027279</name>
</gene>
<evidence type="ECO:0008006" key="5">
    <source>
        <dbReference type="Google" id="ProtNLM"/>
    </source>
</evidence>
<dbReference type="OrthoDB" id="1898799at2759"/>
<evidence type="ECO:0000313" key="4">
    <source>
        <dbReference type="Proteomes" id="UP000655225"/>
    </source>
</evidence>
<name>A0A834YH49_TETSI</name>
<dbReference type="InterPro" id="IPR050905">
    <property type="entry name" value="Plant_NBS-LRR"/>
</dbReference>
<accession>A0A834YH49</accession>
<feature type="region of interest" description="Disordered" evidence="2">
    <location>
        <begin position="202"/>
        <end position="223"/>
    </location>
</feature>
<dbReference type="Proteomes" id="UP000655225">
    <property type="component" value="Unassembled WGS sequence"/>
</dbReference>
<evidence type="ECO:0000313" key="3">
    <source>
        <dbReference type="EMBL" id="KAF8388602.1"/>
    </source>
</evidence>
<dbReference type="PANTHER" id="PTHR33463">
    <property type="entry name" value="NB-ARC DOMAIN-CONTAINING PROTEIN-RELATED"/>
    <property type="match status" value="1"/>
</dbReference>
<comment type="caution">
    <text evidence="3">The sequence shown here is derived from an EMBL/GenBank/DDBJ whole genome shotgun (WGS) entry which is preliminary data.</text>
</comment>
<feature type="coiled-coil region" evidence="1">
    <location>
        <begin position="23"/>
        <end position="61"/>
    </location>
</feature>
<keyword evidence="1" id="KW-0175">Coiled coil</keyword>
<dbReference type="PANTHER" id="PTHR33463:SF198">
    <property type="entry name" value="RPP4C3"/>
    <property type="match status" value="1"/>
</dbReference>
<proteinExistence type="predicted"/>
<organism evidence="3 4">
    <name type="scientific">Tetracentron sinense</name>
    <name type="common">Spur-leaf</name>
    <dbReference type="NCBI Taxonomy" id="13715"/>
    <lineage>
        <taxon>Eukaryota</taxon>
        <taxon>Viridiplantae</taxon>
        <taxon>Streptophyta</taxon>
        <taxon>Embryophyta</taxon>
        <taxon>Tracheophyta</taxon>
        <taxon>Spermatophyta</taxon>
        <taxon>Magnoliopsida</taxon>
        <taxon>Trochodendrales</taxon>
        <taxon>Trochodendraceae</taxon>
        <taxon>Tetracentron</taxon>
    </lineage>
</organism>